<dbReference type="PROSITE" id="PS50110">
    <property type="entry name" value="RESPONSE_REGULATORY"/>
    <property type="match status" value="1"/>
</dbReference>
<accession>A0A0F9V4I1</accession>
<reference evidence="4" key="1">
    <citation type="journal article" date="2015" name="Nature">
        <title>Complex archaea that bridge the gap between prokaryotes and eukaryotes.</title>
        <authorList>
            <person name="Spang A."/>
            <person name="Saw J.H."/>
            <person name="Jorgensen S.L."/>
            <person name="Zaremba-Niedzwiedzka K."/>
            <person name="Martijn J."/>
            <person name="Lind A.E."/>
            <person name="van Eijk R."/>
            <person name="Schleper C."/>
            <person name="Guy L."/>
            <person name="Ettema T.J."/>
        </authorList>
    </citation>
    <scope>NUCLEOTIDE SEQUENCE</scope>
</reference>
<dbReference type="Pfam" id="PF00072">
    <property type="entry name" value="Response_reg"/>
    <property type="match status" value="1"/>
</dbReference>
<dbReference type="InterPro" id="IPR001789">
    <property type="entry name" value="Sig_transdc_resp-reg_receiver"/>
</dbReference>
<comment type="caution">
    <text evidence="4">The sequence shown here is derived from an EMBL/GenBank/DDBJ whole genome shotgun (WGS) entry which is preliminary data.</text>
</comment>
<dbReference type="PANTHER" id="PTHR44591:SF14">
    <property type="entry name" value="PROTEIN PILG"/>
    <property type="match status" value="1"/>
</dbReference>
<protein>
    <recommendedName>
        <fullName evidence="3">Response regulatory domain-containing protein</fullName>
    </recommendedName>
</protein>
<organism evidence="4">
    <name type="scientific">marine sediment metagenome</name>
    <dbReference type="NCBI Taxonomy" id="412755"/>
    <lineage>
        <taxon>unclassified sequences</taxon>
        <taxon>metagenomes</taxon>
        <taxon>ecological metagenomes</taxon>
    </lineage>
</organism>
<proteinExistence type="predicted"/>
<gene>
    <name evidence="4" type="ORF">LCGC14_0129270</name>
</gene>
<dbReference type="EMBL" id="LAZR01000042">
    <property type="protein sequence ID" value="KKO00161.1"/>
    <property type="molecule type" value="Genomic_DNA"/>
</dbReference>
<dbReference type="SMART" id="SM00448">
    <property type="entry name" value="REC"/>
    <property type="match status" value="1"/>
</dbReference>
<feature type="domain" description="Response regulatory" evidence="3">
    <location>
        <begin position="25"/>
        <end position="136"/>
    </location>
</feature>
<evidence type="ECO:0000313" key="4">
    <source>
        <dbReference type="EMBL" id="KKO00161.1"/>
    </source>
</evidence>
<dbReference type="InterPro" id="IPR050595">
    <property type="entry name" value="Bact_response_regulator"/>
</dbReference>
<dbReference type="Gene3D" id="3.40.50.2300">
    <property type="match status" value="1"/>
</dbReference>
<keyword evidence="2" id="KW-0902">Two-component regulatory system</keyword>
<keyword evidence="1" id="KW-0597">Phosphoprotein</keyword>
<dbReference type="AlphaFoldDB" id="A0A0F9V4I1"/>
<dbReference type="PANTHER" id="PTHR44591">
    <property type="entry name" value="STRESS RESPONSE REGULATOR PROTEIN 1"/>
    <property type="match status" value="1"/>
</dbReference>
<dbReference type="InterPro" id="IPR011006">
    <property type="entry name" value="CheY-like_superfamily"/>
</dbReference>
<evidence type="ECO:0000256" key="2">
    <source>
        <dbReference type="ARBA" id="ARBA00023012"/>
    </source>
</evidence>
<evidence type="ECO:0000259" key="3">
    <source>
        <dbReference type="PROSITE" id="PS50110"/>
    </source>
</evidence>
<dbReference type="GO" id="GO:0000160">
    <property type="term" value="P:phosphorelay signal transduction system"/>
    <property type="evidence" value="ECO:0007669"/>
    <property type="project" value="UniProtKB-KW"/>
</dbReference>
<dbReference type="SUPFAM" id="SSF52172">
    <property type="entry name" value="CheY-like"/>
    <property type="match status" value="1"/>
</dbReference>
<evidence type="ECO:0000256" key="1">
    <source>
        <dbReference type="ARBA" id="ARBA00022553"/>
    </source>
</evidence>
<sequence length="147" mass="16795">MRHSGNFRFSNLKSENLNSLVIKLELIIVDDSALWLSLAEKLTKSHPLVRSVLTFEDSYDAWVHIQLAKPQVVMADIEMPGMNGFSFLEMFGNRMPFISSSTKQEFEVVARELGCVDFISKPFTKSELHNSIDLVYNRIYGKKVSAY</sequence>
<name>A0A0F9V4I1_9ZZZZ</name>